<keyword evidence="3" id="KW-0813">Transport</keyword>
<comment type="similarity">
    <text evidence="2">Belongs to the mitochondrial carrier (TC 2.A.29) family.</text>
</comment>
<gene>
    <name evidence="8" type="ORF">CspeluHIS016_0703160</name>
</gene>
<dbReference type="Pfam" id="PF00153">
    <property type="entry name" value="Mito_carr"/>
    <property type="match status" value="1"/>
</dbReference>
<evidence type="ECO:0000256" key="4">
    <source>
        <dbReference type="ARBA" id="ARBA00022692"/>
    </source>
</evidence>
<evidence type="ECO:0000256" key="1">
    <source>
        <dbReference type="ARBA" id="ARBA00004141"/>
    </source>
</evidence>
<dbReference type="AlphaFoldDB" id="A0AAD3YDM9"/>
<comment type="subcellular location">
    <subcellularLocation>
        <location evidence="1">Membrane</location>
        <topology evidence="1">Multi-pass membrane protein</topology>
    </subcellularLocation>
</comment>
<dbReference type="InterPro" id="IPR023395">
    <property type="entry name" value="MCP_dom_sf"/>
</dbReference>
<dbReference type="SUPFAM" id="SSF103506">
    <property type="entry name" value="Mitochondrial carrier"/>
    <property type="match status" value="1"/>
</dbReference>
<dbReference type="EMBL" id="BTCM01000007">
    <property type="protein sequence ID" value="GMK59301.1"/>
    <property type="molecule type" value="Genomic_DNA"/>
</dbReference>
<evidence type="ECO:0000256" key="6">
    <source>
        <dbReference type="ARBA" id="ARBA00022989"/>
    </source>
</evidence>
<evidence type="ECO:0008006" key="10">
    <source>
        <dbReference type="Google" id="ProtNLM"/>
    </source>
</evidence>
<keyword evidence="9" id="KW-1185">Reference proteome</keyword>
<protein>
    <recommendedName>
        <fullName evidence="10">Mitochondrial carrier</fullName>
    </recommendedName>
</protein>
<evidence type="ECO:0000256" key="5">
    <source>
        <dbReference type="ARBA" id="ARBA00022737"/>
    </source>
</evidence>
<dbReference type="InterPro" id="IPR018108">
    <property type="entry name" value="MCP_transmembrane"/>
</dbReference>
<keyword evidence="7" id="KW-0472">Membrane</keyword>
<reference evidence="8" key="2">
    <citation type="submission" date="2023-06" db="EMBL/GenBank/DDBJ databases">
        <authorList>
            <person name="Kobayashi Y."/>
            <person name="Kayamori A."/>
            <person name="Aoki K."/>
            <person name="Shiwa Y."/>
            <person name="Fujita N."/>
            <person name="Sugita T."/>
            <person name="Iwasaki W."/>
            <person name="Tanaka N."/>
            <person name="Takashima M."/>
        </authorList>
    </citation>
    <scope>NUCLEOTIDE SEQUENCE</scope>
    <source>
        <strain evidence="8">HIS016</strain>
    </source>
</reference>
<dbReference type="Proteomes" id="UP001222932">
    <property type="component" value="Unassembled WGS sequence"/>
</dbReference>
<organism evidence="8 9">
    <name type="scientific">Cutaneotrichosporon spelunceum</name>
    <dbReference type="NCBI Taxonomy" id="1672016"/>
    <lineage>
        <taxon>Eukaryota</taxon>
        <taxon>Fungi</taxon>
        <taxon>Dikarya</taxon>
        <taxon>Basidiomycota</taxon>
        <taxon>Agaricomycotina</taxon>
        <taxon>Tremellomycetes</taxon>
        <taxon>Trichosporonales</taxon>
        <taxon>Trichosporonaceae</taxon>
        <taxon>Cutaneotrichosporon</taxon>
    </lineage>
</organism>
<keyword evidence="4" id="KW-0812">Transmembrane</keyword>
<keyword evidence="6" id="KW-1133">Transmembrane helix</keyword>
<evidence type="ECO:0000313" key="8">
    <source>
        <dbReference type="EMBL" id="GMK59301.1"/>
    </source>
</evidence>
<proteinExistence type="inferred from homology"/>
<keyword evidence="5" id="KW-0677">Repeat</keyword>
<reference evidence="8" key="1">
    <citation type="journal article" date="2023" name="BMC Genomics">
        <title>Chromosome-level genome assemblies of Cutaneotrichosporon spp. (Trichosporonales, Basidiomycota) reveal imbalanced evolution between nucleotide sequences and chromosome synteny.</title>
        <authorList>
            <person name="Kobayashi Y."/>
            <person name="Kayamori A."/>
            <person name="Aoki K."/>
            <person name="Shiwa Y."/>
            <person name="Matsutani M."/>
            <person name="Fujita N."/>
            <person name="Sugita T."/>
            <person name="Iwasaki W."/>
            <person name="Tanaka N."/>
            <person name="Takashima M."/>
        </authorList>
    </citation>
    <scope>NUCLEOTIDE SEQUENCE</scope>
    <source>
        <strain evidence="8">HIS016</strain>
    </source>
</reference>
<dbReference type="PANTHER" id="PTHR45618">
    <property type="entry name" value="MITOCHONDRIAL DICARBOXYLATE CARRIER-RELATED"/>
    <property type="match status" value="1"/>
</dbReference>
<evidence type="ECO:0000256" key="7">
    <source>
        <dbReference type="ARBA" id="ARBA00023136"/>
    </source>
</evidence>
<accession>A0AAD3YDM9</accession>
<name>A0AAD3YDM9_9TREE</name>
<evidence type="ECO:0000256" key="2">
    <source>
        <dbReference type="ARBA" id="ARBA00006375"/>
    </source>
</evidence>
<evidence type="ECO:0000313" key="9">
    <source>
        <dbReference type="Proteomes" id="UP001222932"/>
    </source>
</evidence>
<dbReference type="InterPro" id="IPR050391">
    <property type="entry name" value="Mito_Metabolite_Transporter"/>
</dbReference>
<evidence type="ECO:0000256" key="3">
    <source>
        <dbReference type="ARBA" id="ARBA00022448"/>
    </source>
</evidence>
<dbReference type="GO" id="GO:0016020">
    <property type="term" value="C:membrane"/>
    <property type="evidence" value="ECO:0007669"/>
    <property type="project" value="UniProtKB-SubCell"/>
</dbReference>
<dbReference type="Gene3D" id="1.50.40.10">
    <property type="entry name" value="Mitochondrial carrier domain"/>
    <property type="match status" value="1"/>
</dbReference>
<comment type="caution">
    <text evidence="8">The sequence shown here is derived from an EMBL/GenBank/DDBJ whole genome shotgun (WGS) entry which is preliminary data.</text>
</comment>
<sequence>MSSSTHPQSVRGLYSPPVEDWVFLPPTVSPPANVSPPVPPQHLPSFAPEDDEVDLGLPGPVQLLGTHFLVTALGMPFEVGKTLLQIEYRPRRRFAQLETPQEAPREWDAEEDTISNADEADHYFSDRIEAPAQNYIPPPAPKADKSGYLSDPSPTWLLKDDPEISRSNGVWGMIRRIRATPSEGLPALWKGQLVSTVHAAASTLLQPRIHDLVFGIAPSSATGGIPLPLDFPVTALPNPGVPLALQVASHALTQFILSPLELVRTRLISMPTSHPSTPSSLNILRRTIADEGGISGLYFASNVMLPALLEHTLRPLLTLSIPLILERVFGMSPDLAPISYSLAELGLNVAALLIILPIETVRRRLQLQSRAPGGGKRYRSVVHLRDRDYVGIVEAIWRIITEETAAPRKKRMTEREEGGWFSGVCQLYRGFGMAVTAHLSVFGLGLISAGLGGAGPRGFDSGWKEI</sequence>